<dbReference type="SUPFAM" id="SSF52242">
    <property type="entry name" value="Cobalamin (vitamin B12)-binding domain"/>
    <property type="match status" value="1"/>
</dbReference>
<dbReference type="GO" id="GO:0004494">
    <property type="term" value="F:methylmalonyl-CoA mutase activity"/>
    <property type="evidence" value="ECO:0007669"/>
    <property type="project" value="TreeGrafter"/>
</dbReference>
<organism evidence="1 2">
    <name type="scientific">Nippostrongylus brasiliensis</name>
    <name type="common">Rat hookworm</name>
    <dbReference type="NCBI Taxonomy" id="27835"/>
    <lineage>
        <taxon>Eukaryota</taxon>
        <taxon>Metazoa</taxon>
        <taxon>Ecdysozoa</taxon>
        <taxon>Nematoda</taxon>
        <taxon>Chromadorea</taxon>
        <taxon>Rhabditida</taxon>
        <taxon>Rhabditina</taxon>
        <taxon>Rhabditomorpha</taxon>
        <taxon>Strongyloidea</taxon>
        <taxon>Heligmosomidae</taxon>
        <taxon>Nippostrongylus</taxon>
    </lineage>
</organism>
<accession>A0A3P7C5R3</accession>
<dbReference type="GO" id="GO:0005739">
    <property type="term" value="C:mitochondrion"/>
    <property type="evidence" value="ECO:0007669"/>
    <property type="project" value="TreeGrafter"/>
</dbReference>
<dbReference type="GO" id="GO:0019678">
    <property type="term" value="P:propionate metabolic process, methylmalonyl pathway"/>
    <property type="evidence" value="ECO:0007669"/>
    <property type="project" value="TreeGrafter"/>
</dbReference>
<gene>
    <name evidence="1" type="ORF">NBR_LOCUS22464</name>
</gene>
<evidence type="ECO:0000313" key="2">
    <source>
        <dbReference type="Proteomes" id="UP000271162"/>
    </source>
</evidence>
<dbReference type="InterPro" id="IPR036724">
    <property type="entry name" value="Cobalamin-bd_sf"/>
</dbReference>
<dbReference type="GO" id="GO:0046872">
    <property type="term" value="F:metal ion binding"/>
    <property type="evidence" value="ECO:0007669"/>
    <property type="project" value="InterPro"/>
</dbReference>
<dbReference type="EMBL" id="UYSL01028126">
    <property type="protein sequence ID" value="VDL87323.1"/>
    <property type="molecule type" value="Genomic_DNA"/>
</dbReference>
<proteinExistence type="predicted"/>
<dbReference type="PANTHER" id="PTHR48101">
    <property type="entry name" value="METHYLMALONYL-COA MUTASE, MITOCHONDRIAL-RELATED"/>
    <property type="match status" value="1"/>
</dbReference>
<protein>
    <submittedName>
        <fullName evidence="1">Uncharacterized protein</fullName>
    </submittedName>
</protein>
<sequence>MESTGKTTKVIKGFCWRPITGIGGSKCLNFVNPNRSDFRDIIVVAGGVIPPQDYDALYKAGVSLIFGPGTRLPTCANKVLDKLEGSQKKQSANS</sequence>
<keyword evidence="2" id="KW-1185">Reference proteome</keyword>
<evidence type="ECO:0000313" key="1">
    <source>
        <dbReference type="EMBL" id="VDL87323.1"/>
    </source>
</evidence>
<dbReference type="PANTHER" id="PTHR48101:SF4">
    <property type="entry name" value="METHYLMALONYL-COA MUTASE, MITOCHONDRIAL"/>
    <property type="match status" value="1"/>
</dbReference>
<dbReference type="AlphaFoldDB" id="A0A3P7C5R3"/>
<dbReference type="Gene3D" id="3.40.50.280">
    <property type="entry name" value="Cobalamin-binding domain"/>
    <property type="match status" value="1"/>
</dbReference>
<dbReference type="Proteomes" id="UP000271162">
    <property type="component" value="Unassembled WGS sequence"/>
</dbReference>
<reference evidence="1 2" key="1">
    <citation type="submission" date="2018-11" db="EMBL/GenBank/DDBJ databases">
        <authorList>
            <consortium name="Pathogen Informatics"/>
        </authorList>
    </citation>
    <scope>NUCLEOTIDE SEQUENCE [LARGE SCALE GENOMIC DNA]</scope>
</reference>
<dbReference type="GO" id="GO:0031419">
    <property type="term" value="F:cobalamin binding"/>
    <property type="evidence" value="ECO:0007669"/>
    <property type="project" value="InterPro"/>
</dbReference>
<name>A0A3P7C5R3_NIPBR</name>
<dbReference type="STRING" id="27835.A0A3P7C5R3"/>